<dbReference type="AlphaFoldDB" id="A0A161HR49"/>
<dbReference type="InterPro" id="IPR002938">
    <property type="entry name" value="FAD-bd"/>
</dbReference>
<organism evidence="5">
    <name type="scientific">Gladiolus x hybridus</name>
    <dbReference type="NCBI Taxonomy" id="1769200"/>
    <lineage>
        <taxon>Eukaryota</taxon>
        <taxon>Viridiplantae</taxon>
        <taxon>Streptophyta</taxon>
        <taxon>Embryophyta</taxon>
        <taxon>Tracheophyta</taxon>
        <taxon>Spermatophyta</taxon>
        <taxon>Magnoliopsida</taxon>
        <taxon>Liliopsida</taxon>
        <taxon>Asparagales</taxon>
        <taxon>Iridaceae</taxon>
        <taxon>Crocoideae</taxon>
        <taxon>Gladioleae</taxon>
        <taxon>Gladiolus</taxon>
    </lineage>
</organism>
<evidence type="ECO:0000256" key="3">
    <source>
        <dbReference type="ARBA" id="ARBA00024018"/>
    </source>
</evidence>
<dbReference type="Pfam" id="PF01494">
    <property type="entry name" value="FAD_binding_3"/>
    <property type="match status" value="1"/>
</dbReference>
<dbReference type="InterPro" id="IPR044560">
    <property type="entry name" value="MOase"/>
</dbReference>
<protein>
    <submittedName>
        <fullName evidence="5">Zeaxanthin epoxidase</fullName>
    </submittedName>
</protein>
<dbReference type="GO" id="GO:0071949">
    <property type="term" value="F:FAD binding"/>
    <property type="evidence" value="ECO:0007669"/>
    <property type="project" value="InterPro"/>
</dbReference>
<dbReference type="InterPro" id="IPR036188">
    <property type="entry name" value="FAD/NAD-bd_sf"/>
</dbReference>
<dbReference type="PANTHER" id="PTHR45934">
    <property type="entry name" value="FAD/NAD(P)-BINDING OXIDOREDUCTASE FAMILY PROTEIN"/>
    <property type="match status" value="1"/>
</dbReference>
<evidence type="ECO:0000256" key="1">
    <source>
        <dbReference type="ARBA" id="ARBA00023002"/>
    </source>
</evidence>
<evidence type="ECO:0000313" key="5">
    <source>
        <dbReference type="EMBL" id="ANA84052.1"/>
    </source>
</evidence>
<comment type="similarity">
    <text evidence="3">Belongs to the 3-hydroxybenzoate 6-hydroxylase family.</text>
</comment>
<dbReference type="PRINTS" id="PR00420">
    <property type="entry name" value="RNGMNOXGNASE"/>
</dbReference>
<reference evidence="5" key="1">
    <citation type="submission" date="2016-04" db="EMBL/GenBank/DDBJ databases">
        <authorList>
            <person name="Evans L.H."/>
            <person name="Alamgir A."/>
            <person name="Owens N."/>
            <person name="Weber N.D."/>
            <person name="Virtaneva K."/>
            <person name="Barbian K."/>
            <person name="Babar A."/>
            <person name="Rosenke K."/>
        </authorList>
    </citation>
    <scope>NUCLEOTIDE SEQUENCE</scope>
</reference>
<feature type="domain" description="FAD-binding" evidence="4">
    <location>
        <begin position="6"/>
        <end position="328"/>
    </location>
</feature>
<sequence length="403" mass="44180">MEQVQDIVIVGGGLAGLSAALGLHRKGIKSLVLESSDSLRSAGFAFTTWTNAWRALDALGIGDILRHRHLRLLRGTASSSSSGAVTSNLMLTEEGKLGEHEIRCVRRNILLETMEKELPQGTIRYSSKVVSIEEEGQLKLLHLADGSILKTKVLVGCDGVNSVIAKSLGLKKPSFSGRLASRGFATFPDGHGFKPDFAQYMGHGFRAGVLPCDEKDIYWFFTWTPNAQEKEVEQNALQTKEFLLRKLSMAEVPKEVIQVVEKSEMGIPFSSPLRFRSPWDLIWGIISKGNVCIAGDALHSMTPDLGQGGCSALEDGVVLARCLGDALLEREGAKGEYERITEALSKYASMRRWRSFELVTTALILGIIQQSDGAIMSFLRDKCLASILARRYLKAADYDCGKL</sequence>
<dbReference type="GO" id="GO:0004497">
    <property type="term" value="F:monooxygenase activity"/>
    <property type="evidence" value="ECO:0007669"/>
    <property type="project" value="UniProtKB-KW"/>
</dbReference>
<dbReference type="EMBL" id="KX078640">
    <property type="protein sequence ID" value="ANA84052.1"/>
    <property type="molecule type" value="mRNA"/>
</dbReference>
<dbReference type="SUPFAM" id="SSF51905">
    <property type="entry name" value="FAD/NAD(P)-binding domain"/>
    <property type="match status" value="1"/>
</dbReference>
<dbReference type="PANTHER" id="PTHR45934:SF28">
    <property type="entry name" value="OS03G0153100 PROTEIN"/>
    <property type="match status" value="1"/>
</dbReference>
<accession>A0A161HR49</accession>
<dbReference type="Gene3D" id="3.50.50.60">
    <property type="entry name" value="FAD/NAD(P)-binding domain"/>
    <property type="match status" value="1"/>
</dbReference>
<evidence type="ECO:0000256" key="2">
    <source>
        <dbReference type="ARBA" id="ARBA00023033"/>
    </source>
</evidence>
<keyword evidence="1" id="KW-0560">Oxidoreductase</keyword>
<evidence type="ECO:0000259" key="4">
    <source>
        <dbReference type="Pfam" id="PF01494"/>
    </source>
</evidence>
<proteinExistence type="evidence at transcript level"/>
<keyword evidence="2" id="KW-0503">Monooxygenase</keyword>
<name>A0A161HR49_9ASPA</name>